<name>A0ABW1YED3_9DEIO</name>
<feature type="domain" description="PRC-barrel" evidence="1">
    <location>
        <begin position="19"/>
        <end position="87"/>
    </location>
</feature>
<evidence type="ECO:0000259" key="1">
    <source>
        <dbReference type="Pfam" id="PF05239"/>
    </source>
</evidence>
<evidence type="ECO:0000259" key="2">
    <source>
        <dbReference type="Pfam" id="PF09557"/>
    </source>
</evidence>
<dbReference type="Pfam" id="PF05239">
    <property type="entry name" value="PRC"/>
    <property type="match status" value="1"/>
</dbReference>
<dbReference type="InterPro" id="IPR011033">
    <property type="entry name" value="PRC_barrel-like_sf"/>
</dbReference>
<gene>
    <name evidence="3" type="ORF">ACFP81_03845</name>
</gene>
<dbReference type="InterPro" id="IPR019060">
    <property type="entry name" value="DUF2382"/>
</dbReference>
<evidence type="ECO:0000313" key="3">
    <source>
        <dbReference type="EMBL" id="MFC6591244.1"/>
    </source>
</evidence>
<keyword evidence="4" id="KW-1185">Reference proteome</keyword>
<sequence>MIRLSDLSRDEQLNMGDGIYSPIGNAAYGVNGDKVGTVRDALVDPSTGAIRFLIVDVGGWFSSKEVLVPVGHARIDDSGVYFDSLTKDQVGAMQAYTYGEMYTDTSLMEDERVLRGTQDEAAYRETAYRTPDRLQLLEERLVVNKERFAAGSVSVGKRVETRQEQVEVPLQREEVVITRHEVTDARPVEGAVLGDNATVRVDLEAERAAVGKQAFVTEEVELGKRTVTETQTVTETVGKEVLEVNRDGNIEVDGDINRRS</sequence>
<reference evidence="4" key="1">
    <citation type="journal article" date="2019" name="Int. J. Syst. Evol. Microbiol.">
        <title>The Global Catalogue of Microorganisms (GCM) 10K type strain sequencing project: providing services to taxonomists for standard genome sequencing and annotation.</title>
        <authorList>
            <consortium name="The Broad Institute Genomics Platform"/>
            <consortium name="The Broad Institute Genome Sequencing Center for Infectious Disease"/>
            <person name="Wu L."/>
            <person name="Ma J."/>
        </authorList>
    </citation>
    <scope>NUCLEOTIDE SEQUENCE [LARGE SCALE GENOMIC DNA]</scope>
    <source>
        <strain evidence="4">CGMCC 1.15772</strain>
    </source>
</reference>
<dbReference type="PANTHER" id="PTHR38463">
    <property type="entry name" value="STRESS RESPONSE PROTEIN YSNF"/>
    <property type="match status" value="1"/>
</dbReference>
<proteinExistence type="predicted"/>
<dbReference type="Proteomes" id="UP001596297">
    <property type="component" value="Unassembled WGS sequence"/>
</dbReference>
<dbReference type="InterPro" id="IPR014747">
    <property type="entry name" value="Bac_photo_RC_H_C"/>
</dbReference>
<dbReference type="Pfam" id="PF09557">
    <property type="entry name" value="DUF2382"/>
    <property type="match status" value="1"/>
</dbReference>
<dbReference type="InterPro" id="IPR027275">
    <property type="entry name" value="PRC-brl_dom"/>
</dbReference>
<dbReference type="SUPFAM" id="SSF50346">
    <property type="entry name" value="PRC-barrel domain"/>
    <property type="match status" value="1"/>
</dbReference>
<dbReference type="Gene3D" id="3.90.50.10">
    <property type="entry name" value="Photosynthetic Reaction Center, subunit H, domain 2"/>
    <property type="match status" value="1"/>
</dbReference>
<comment type="caution">
    <text evidence="3">The sequence shown here is derived from an EMBL/GenBank/DDBJ whole genome shotgun (WGS) entry which is preliminary data.</text>
</comment>
<dbReference type="PANTHER" id="PTHR38463:SF1">
    <property type="entry name" value="STRESS RESPONSE PROTEIN YSNF"/>
    <property type="match status" value="1"/>
</dbReference>
<evidence type="ECO:0000313" key="4">
    <source>
        <dbReference type="Proteomes" id="UP001596297"/>
    </source>
</evidence>
<feature type="domain" description="DUF2382" evidence="2">
    <location>
        <begin position="134"/>
        <end position="244"/>
    </location>
</feature>
<organism evidence="3 4">
    <name type="scientific">Deinococcus lacus</name>
    <dbReference type="NCBI Taxonomy" id="392561"/>
    <lineage>
        <taxon>Bacteria</taxon>
        <taxon>Thermotogati</taxon>
        <taxon>Deinococcota</taxon>
        <taxon>Deinococci</taxon>
        <taxon>Deinococcales</taxon>
        <taxon>Deinococcaceae</taxon>
        <taxon>Deinococcus</taxon>
    </lineage>
</organism>
<dbReference type="NCBIfam" id="TIGR02271">
    <property type="entry name" value="YsnF/AvaK domain"/>
    <property type="match status" value="1"/>
</dbReference>
<accession>A0ABW1YED3</accession>
<dbReference type="EMBL" id="JBHSWD010000001">
    <property type="protein sequence ID" value="MFC6591244.1"/>
    <property type="molecule type" value="Genomic_DNA"/>
</dbReference>
<dbReference type="InterPro" id="IPR052967">
    <property type="entry name" value="Stress_Response_Assoc"/>
</dbReference>
<protein>
    <submittedName>
        <fullName evidence="3">PRC and DUF2382 domain-containing protein</fullName>
    </submittedName>
</protein>